<dbReference type="InterPro" id="IPR036259">
    <property type="entry name" value="MFS_trans_sf"/>
</dbReference>
<keyword evidence="3" id="KW-1003">Cell membrane</keyword>
<reference evidence="11" key="1">
    <citation type="submission" date="2021-08" db="EMBL/GenBank/DDBJ databases">
        <authorList>
            <person name="Misof B."/>
            <person name="Oliver O."/>
            <person name="Podsiadlowski L."/>
            <person name="Donath A."/>
            <person name="Peters R."/>
            <person name="Mayer C."/>
            <person name="Rust J."/>
            <person name="Gunkel S."/>
            <person name="Lesny P."/>
            <person name="Martin S."/>
            <person name="Oeyen J.P."/>
            <person name="Petersen M."/>
            <person name="Panagiotis P."/>
            <person name="Wilbrandt J."/>
            <person name="Tanja T."/>
        </authorList>
    </citation>
    <scope>NUCLEOTIDE SEQUENCE</scope>
    <source>
        <strain evidence="11">GBR_01_08_01A</strain>
        <tissue evidence="11">Thorax + abdomen</tissue>
    </source>
</reference>
<dbReference type="EMBL" id="JAIFRP010004408">
    <property type="protein sequence ID" value="KAK2576160.1"/>
    <property type="molecule type" value="Genomic_DNA"/>
</dbReference>
<keyword evidence="12" id="KW-1185">Reference proteome</keyword>
<dbReference type="PROSITE" id="PS00217">
    <property type="entry name" value="SUGAR_TRANSPORT_2"/>
    <property type="match status" value="1"/>
</dbReference>
<dbReference type="Proteomes" id="UP001258017">
    <property type="component" value="Unassembled WGS sequence"/>
</dbReference>
<evidence type="ECO:0000256" key="6">
    <source>
        <dbReference type="ARBA" id="ARBA00022989"/>
    </source>
</evidence>
<dbReference type="GO" id="GO:0022857">
    <property type="term" value="F:transmembrane transporter activity"/>
    <property type="evidence" value="ECO:0007669"/>
    <property type="project" value="InterPro"/>
</dbReference>
<keyword evidence="7 9" id="KW-0472">Membrane</keyword>
<feature type="transmembrane region" description="Helical" evidence="9">
    <location>
        <begin position="225"/>
        <end position="244"/>
    </location>
</feature>
<dbReference type="InterPro" id="IPR003663">
    <property type="entry name" value="Sugar/inositol_transpt"/>
</dbReference>
<evidence type="ECO:0000259" key="10">
    <source>
        <dbReference type="PROSITE" id="PS50850"/>
    </source>
</evidence>
<evidence type="ECO:0000256" key="7">
    <source>
        <dbReference type="ARBA" id="ARBA00023136"/>
    </source>
</evidence>
<evidence type="ECO:0000256" key="2">
    <source>
        <dbReference type="ARBA" id="ARBA00022448"/>
    </source>
</evidence>
<keyword evidence="2" id="KW-0813">Transport</keyword>
<feature type="transmembrane region" description="Helical" evidence="9">
    <location>
        <begin position="192"/>
        <end position="213"/>
    </location>
</feature>
<feature type="transmembrane region" description="Helical" evidence="9">
    <location>
        <begin position="250"/>
        <end position="270"/>
    </location>
</feature>
<feature type="transmembrane region" description="Helical" evidence="9">
    <location>
        <begin position="436"/>
        <end position="460"/>
    </location>
</feature>
<feature type="transmembrane region" description="Helical" evidence="9">
    <location>
        <begin position="167"/>
        <end position="186"/>
    </location>
</feature>
<feature type="domain" description="Major facilitator superfamily (MFS) profile" evidence="10">
    <location>
        <begin position="94"/>
        <end position="527"/>
    </location>
</feature>
<dbReference type="FunFam" id="1.20.1250.20:FF:000218">
    <property type="entry name" value="facilitated trehalose transporter Tret1"/>
    <property type="match status" value="1"/>
</dbReference>
<dbReference type="InterPro" id="IPR050549">
    <property type="entry name" value="MFS_Trehalose_Transporter"/>
</dbReference>
<feature type="transmembrane region" description="Helical" evidence="9">
    <location>
        <begin position="505"/>
        <end position="523"/>
    </location>
</feature>
<comment type="subcellular location">
    <subcellularLocation>
        <location evidence="1">Cell membrane</location>
        <topology evidence="1">Multi-pass membrane protein</topology>
    </subcellularLocation>
</comment>
<evidence type="ECO:0000256" key="8">
    <source>
        <dbReference type="ARBA" id="ARBA00023180"/>
    </source>
</evidence>
<evidence type="ECO:0000256" key="4">
    <source>
        <dbReference type="ARBA" id="ARBA00022597"/>
    </source>
</evidence>
<accession>A0AAD9RB09</accession>
<dbReference type="PANTHER" id="PTHR48021">
    <property type="match status" value="1"/>
</dbReference>
<dbReference type="PROSITE" id="PS50850">
    <property type="entry name" value="MFS"/>
    <property type="match status" value="1"/>
</dbReference>
<gene>
    <name evidence="11" type="ORF">KPH14_007487</name>
</gene>
<keyword evidence="5 9" id="KW-0812">Transmembrane</keyword>
<reference evidence="11" key="2">
    <citation type="journal article" date="2023" name="Commun. Biol.">
        <title>Intrasexual cuticular hydrocarbon dimorphism in a wasp sheds light on hydrocarbon biosynthesis genes in Hymenoptera.</title>
        <authorList>
            <person name="Moris V.C."/>
            <person name="Podsiadlowski L."/>
            <person name="Martin S."/>
            <person name="Oeyen J.P."/>
            <person name="Donath A."/>
            <person name="Petersen M."/>
            <person name="Wilbrandt J."/>
            <person name="Misof B."/>
            <person name="Liedtke D."/>
            <person name="Thamm M."/>
            <person name="Scheiner R."/>
            <person name="Schmitt T."/>
            <person name="Niehuis O."/>
        </authorList>
    </citation>
    <scope>NUCLEOTIDE SEQUENCE</scope>
    <source>
        <strain evidence="11">GBR_01_08_01A</strain>
    </source>
</reference>
<dbReference type="SUPFAM" id="SSF103473">
    <property type="entry name" value="MFS general substrate transporter"/>
    <property type="match status" value="1"/>
</dbReference>
<organism evidence="11 12">
    <name type="scientific">Odynerus spinipes</name>
    <dbReference type="NCBI Taxonomy" id="1348599"/>
    <lineage>
        <taxon>Eukaryota</taxon>
        <taxon>Metazoa</taxon>
        <taxon>Ecdysozoa</taxon>
        <taxon>Arthropoda</taxon>
        <taxon>Hexapoda</taxon>
        <taxon>Insecta</taxon>
        <taxon>Pterygota</taxon>
        <taxon>Neoptera</taxon>
        <taxon>Endopterygota</taxon>
        <taxon>Hymenoptera</taxon>
        <taxon>Apocrita</taxon>
        <taxon>Aculeata</taxon>
        <taxon>Vespoidea</taxon>
        <taxon>Vespidae</taxon>
        <taxon>Eumeninae</taxon>
        <taxon>Odynerus</taxon>
    </lineage>
</organism>
<keyword evidence="4" id="KW-0762">Sugar transport</keyword>
<evidence type="ECO:0000256" key="9">
    <source>
        <dbReference type="SAM" id="Phobius"/>
    </source>
</evidence>
<keyword evidence="6 9" id="KW-1133">Transmembrane helix</keyword>
<comment type="caution">
    <text evidence="11">The sequence shown here is derived from an EMBL/GenBank/DDBJ whole genome shotgun (WGS) entry which is preliminary data.</text>
</comment>
<feature type="transmembrane region" description="Helical" evidence="9">
    <location>
        <begin position="371"/>
        <end position="395"/>
    </location>
</feature>
<evidence type="ECO:0000256" key="3">
    <source>
        <dbReference type="ARBA" id="ARBA00022475"/>
    </source>
</evidence>
<dbReference type="AlphaFoldDB" id="A0AAD9RB09"/>
<dbReference type="InterPro" id="IPR005829">
    <property type="entry name" value="Sugar_transporter_CS"/>
</dbReference>
<dbReference type="InterPro" id="IPR020846">
    <property type="entry name" value="MFS_dom"/>
</dbReference>
<feature type="transmembrane region" description="Helical" evidence="9">
    <location>
        <begin position="337"/>
        <end position="359"/>
    </location>
</feature>
<proteinExistence type="predicted"/>
<evidence type="ECO:0000256" key="1">
    <source>
        <dbReference type="ARBA" id="ARBA00004651"/>
    </source>
</evidence>
<keyword evidence="8" id="KW-0325">Glycoprotein</keyword>
<dbReference type="PRINTS" id="PR00171">
    <property type="entry name" value="SUGRTRNSPORT"/>
</dbReference>
<protein>
    <recommendedName>
        <fullName evidence="10">Major facilitator superfamily (MFS) profile domain-containing protein</fullName>
    </recommendedName>
</protein>
<dbReference type="PANTHER" id="PTHR48021:SF46">
    <property type="entry name" value="MAJOR FACILITATOR SUPERFAMILY (MFS) PROFILE DOMAIN-CONTAINING PROTEIN"/>
    <property type="match status" value="1"/>
</dbReference>
<sequence>MEDHPEESFLVKIFQRLRIYKLAPPKERYGFERKTGEADEEEATQCFLNHEKVATVVSTIGDKSSCQVCHEISIPTEALKALPKKGIMAGEMFRQLLIGVVCNLLVIDSGLQEGWSTPTIPKFTSNEDPLRVNADEIAWVVNLLYVGVGLGSTVPFFLMDRIGRKRTLLLAAIPKIISWILIGMASTRTTIFCGRILAGVGCGITYAVMPMYLGEISSKRTRGPLGTMMAVLLNVGMLLIYSIGLWISRFTMAMLAVCVPIIFVATFIWLPESSVFLTRKNRLSSAEKTLRWALAKENVEEELEEIKRIVATEESSRKFTFLEIVKEIYTKRENRRAFGIAWLLLSALTLCGAAPILAYQSEVFERANFHVSTNLIIIVTGCTIVIAGSLCVLLVRLTGKRPLLLISTPVCFFSLATLAVFFTLLSAGYDVSSIKWVPSVFIVTFVLGYGLALNPIPLSYVGEIFSFEMKPVAAIFSSLYYAVTTTTLVKFFQVTQDLYGTHVPLWSFTVIIMIIWVLIYFFVPETEGKTLEEIQLDLKNKE</sequence>
<evidence type="ECO:0000313" key="12">
    <source>
        <dbReference type="Proteomes" id="UP001258017"/>
    </source>
</evidence>
<dbReference type="Pfam" id="PF00083">
    <property type="entry name" value="Sugar_tr"/>
    <property type="match status" value="1"/>
</dbReference>
<name>A0AAD9RB09_9HYME</name>
<feature type="transmembrane region" description="Helical" evidence="9">
    <location>
        <begin position="472"/>
        <end position="493"/>
    </location>
</feature>
<feature type="transmembrane region" description="Helical" evidence="9">
    <location>
        <begin position="137"/>
        <end position="158"/>
    </location>
</feature>
<dbReference type="Gene3D" id="1.20.1250.20">
    <property type="entry name" value="MFS general substrate transporter like domains"/>
    <property type="match status" value="1"/>
</dbReference>
<dbReference type="InterPro" id="IPR005828">
    <property type="entry name" value="MFS_sugar_transport-like"/>
</dbReference>
<dbReference type="GO" id="GO:0005886">
    <property type="term" value="C:plasma membrane"/>
    <property type="evidence" value="ECO:0007669"/>
    <property type="project" value="UniProtKB-SubCell"/>
</dbReference>
<evidence type="ECO:0000313" key="11">
    <source>
        <dbReference type="EMBL" id="KAK2576160.1"/>
    </source>
</evidence>
<evidence type="ECO:0000256" key="5">
    <source>
        <dbReference type="ARBA" id="ARBA00022692"/>
    </source>
</evidence>
<feature type="transmembrane region" description="Helical" evidence="9">
    <location>
        <begin position="402"/>
        <end position="424"/>
    </location>
</feature>